<sequence length="921" mass="99704">MCSIRVAPSSRQELHACTGTGAYFVAIVLHGSAMHALCMCTDKYMYKSCHCHGSAPKPSADWLGSRTRLPNRHRLLLVLDPIPFRPIDITTRHETTRHDATPTTPFHSFAAIDTAKHRPHVLVIEASHSSPSRSPRPRPPCLATSRHSPANRTFTPADADTRARSKDASGSSKVPCALVGAGSRPSPRDRVSCTSEPEASRRGARGRQAVRAAMTGAPASRLMTAMFNDMTRSEASDVPPNADTIYADVKNPNSMHVDVDVVRANPRDSAAQADAFAPAPSNQQAPLQFRTTTIAPSPPPPTDLEPTSHHRRASRNGCGPGTPLRISTDLPGPVNITPSPSAHCDGPNLSPSRALRSKSSSGSLRAECGASSLKSALSNSLGSAGGTQSVIPSPVIAAMGKMTPLPSPLLSSHSPGPWKMLNFAPTSPPGTRTRLRNVGEPSVLITTSGELIEQAAVSASKRRMYANLDSAHGTEAGKCHHPQPPSHGKNRSVSEYVPDHIVPPQRPVAVSGSHADVGTSDGDDLGMRREPNFAASRGLTAAVAQPPTPPGSDSSKDLTDGSKPKDGGFEIFEARTRDDGKLRRWRALRLLGQGTFSRVMLATSQVTPTQEPEPTSPSEDGKVDSRKLVAVKVCEHGPRGGASEERVEMSLKRELEIMLSIRHPSLVNLKAWSIEPTRAILVLSYCPGGDLFDMATSHRDILTPQLMRRMFAELVGAVCYLHERHIVHRDIKLENVLVNLTAAELADPTVDWTTFPHSIVTLADLGLSRRIAHDEKLETRCGSDDYAAPEVIMGQPYDGRATDAWSLGVLLYALLESRLPFDPHPGMSDHHRMRSRTSHRIARVEWRWVDYGGDDGDHEGSVAKFEEQNLVGAMDITEGLLKRARSRWSVEKVASEPWVRDAINIDGGHQFKEEEDGEEVV</sequence>
<accession>A0A151GIX7</accession>
<dbReference type="GO" id="GO:0035556">
    <property type="term" value="P:intracellular signal transduction"/>
    <property type="evidence" value="ECO:0007669"/>
    <property type="project" value="TreeGrafter"/>
</dbReference>
<dbReference type="GO" id="GO:0005524">
    <property type="term" value="F:ATP binding"/>
    <property type="evidence" value="ECO:0007669"/>
    <property type="project" value="UniProtKB-KW"/>
</dbReference>
<reference evidence="5 6" key="1">
    <citation type="journal article" date="2016" name="Sci. Rep.">
        <title>Insights into Adaptations to a Near-Obligate Nematode Endoparasitic Lifestyle from the Finished Genome of Drechmeria coniospora.</title>
        <authorList>
            <person name="Zhang L."/>
            <person name="Zhou Z."/>
            <person name="Guo Q."/>
            <person name="Fokkens L."/>
            <person name="Miskei M."/>
            <person name="Pocsi I."/>
            <person name="Zhang W."/>
            <person name="Chen M."/>
            <person name="Wang L."/>
            <person name="Sun Y."/>
            <person name="Donzelli B.G."/>
            <person name="Gibson D.M."/>
            <person name="Nelson D.R."/>
            <person name="Luo J.G."/>
            <person name="Rep M."/>
            <person name="Liu H."/>
            <person name="Yang S."/>
            <person name="Wang J."/>
            <person name="Krasnoff S.B."/>
            <person name="Xu Y."/>
            <person name="Molnar I."/>
            <person name="Lin M."/>
        </authorList>
    </citation>
    <scope>NUCLEOTIDE SEQUENCE [LARGE SCALE GENOMIC DNA]</scope>
    <source>
        <strain evidence="5 6">ARSEF 6962</strain>
    </source>
</reference>
<dbReference type="AlphaFoldDB" id="A0A151GIX7"/>
<evidence type="ECO:0000256" key="3">
    <source>
        <dbReference type="SAM" id="MobiDB-lite"/>
    </source>
</evidence>
<dbReference type="PROSITE" id="PS50011">
    <property type="entry name" value="PROTEIN_KINASE_DOM"/>
    <property type="match status" value="1"/>
</dbReference>
<gene>
    <name evidence="5" type="ORF">DCS_04080</name>
</gene>
<keyword evidence="1" id="KW-0547">Nucleotide-binding</keyword>
<dbReference type="InterPro" id="IPR000719">
    <property type="entry name" value="Prot_kinase_dom"/>
</dbReference>
<protein>
    <submittedName>
        <fullName evidence="5">Serine/threonine-protein kinase PRR1</fullName>
    </submittedName>
</protein>
<feature type="compositionally biased region" description="Low complexity" evidence="3">
    <location>
        <begin position="604"/>
        <end position="618"/>
    </location>
</feature>
<dbReference type="PANTHER" id="PTHR24346:SF30">
    <property type="entry name" value="MATERNAL EMBRYONIC LEUCINE ZIPPER KINASE"/>
    <property type="match status" value="1"/>
</dbReference>
<evidence type="ECO:0000256" key="1">
    <source>
        <dbReference type="ARBA" id="ARBA00022741"/>
    </source>
</evidence>
<dbReference type="Pfam" id="PF00069">
    <property type="entry name" value="Pkinase"/>
    <property type="match status" value="1"/>
</dbReference>
<comment type="caution">
    <text evidence="5">The sequence shown here is derived from an EMBL/GenBank/DDBJ whole genome shotgun (WGS) entry which is preliminary data.</text>
</comment>
<dbReference type="PROSITE" id="PS00108">
    <property type="entry name" value="PROTEIN_KINASE_ST"/>
    <property type="match status" value="1"/>
</dbReference>
<feature type="region of interest" description="Disordered" evidence="3">
    <location>
        <begin position="604"/>
        <end position="623"/>
    </location>
</feature>
<dbReference type="GeneID" id="63716723"/>
<evidence type="ECO:0000313" key="5">
    <source>
        <dbReference type="EMBL" id="KYK57073.1"/>
    </source>
</evidence>
<dbReference type="InterPro" id="IPR011009">
    <property type="entry name" value="Kinase-like_dom_sf"/>
</dbReference>
<keyword evidence="6" id="KW-1185">Reference proteome</keyword>
<dbReference type="InParanoid" id="A0A151GIX7"/>
<keyword evidence="2" id="KW-0067">ATP-binding</keyword>
<dbReference type="STRING" id="98403.A0A151GIX7"/>
<dbReference type="Gene3D" id="1.10.510.10">
    <property type="entry name" value="Transferase(Phosphotransferase) domain 1"/>
    <property type="match status" value="1"/>
</dbReference>
<dbReference type="PANTHER" id="PTHR24346">
    <property type="entry name" value="MAP/MICROTUBULE AFFINITY-REGULATING KINASE"/>
    <property type="match status" value="1"/>
</dbReference>
<feature type="region of interest" description="Disordered" evidence="3">
    <location>
        <begin position="473"/>
        <end position="572"/>
    </location>
</feature>
<dbReference type="SMART" id="SM00220">
    <property type="entry name" value="S_TKc"/>
    <property type="match status" value="1"/>
</dbReference>
<feature type="domain" description="Protein kinase" evidence="4">
    <location>
        <begin position="585"/>
        <end position="899"/>
    </location>
</feature>
<dbReference type="RefSeq" id="XP_040656425.1">
    <property type="nucleotide sequence ID" value="XM_040801392.1"/>
</dbReference>
<dbReference type="GO" id="GO:0004674">
    <property type="term" value="F:protein serine/threonine kinase activity"/>
    <property type="evidence" value="ECO:0007669"/>
    <property type="project" value="TreeGrafter"/>
</dbReference>
<dbReference type="SUPFAM" id="SSF56112">
    <property type="entry name" value="Protein kinase-like (PK-like)"/>
    <property type="match status" value="1"/>
</dbReference>
<feature type="compositionally biased region" description="Basic and acidic residues" evidence="3">
    <location>
        <begin position="554"/>
        <end position="572"/>
    </location>
</feature>
<feature type="region of interest" description="Disordered" evidence="3">
    <location>
        <begin position="125"/>
        <end position="209"/>
    </location>
</feature>
<dbReference type="EMBL" id="LAYC01000002">
    <property type="protein sequence ID" value="KYK57073.1"/>
    <property type="molecule type" value="Genomic_DNA"/>
</dbReference>
<name>A0A151GIX7_DRECN</name>
<feature type="compositionally biased region" description="Polar residues" evidence="3">
    <location>
        <begin position="145"/>
        <end position="154"/>
    </location>
</feature>
<dbReference type="InterPro" id="IPR008271">
    <property type="entry name" value="Ser/Thr_kinase_AS"/>
</dbReference>
<feature type="compositionally biased region" description="Low complexity" evidence="3">
    <location>
        <begin position="349"/>
        <end position="361"/>
    </location>
</feature>
<dbReference type="GO" id="GO:0005737">
    <property type="term" value="C:cytoplasm"/>
    <property type="evidence" value="ECO:0007669"/>
    <property type="project" value="TreeGrafter"/>
</dbReference>
<proteinExistence type="predicted"/>
<evidence type="ECO:0000313" key="6">
    <source>
        <dbReference type="Proteomes" id="UP000076580"/>
    </source>
</evidence>
<keyword evidence="5" id="KW-0808">Transferase</keyword>
<feature type="region of interest" description="Disordered" evidence="3">
    <location>
        <begin position="291"/>
        <end position="361"/>
    </location>
</feature>
<evidence type="ECO:0000259" key="4">
    <source>
        <dbReference type="PROSITE" id="PS50011"/>
    </source>
</evidence>
<organism evidence="5 6">
    <name type="scientific">Drechmeria coniospora</name>
    <name type="common">Nematophagous fungus</name>
    <name type="synonym">Meria coniospora</name>
    <dbReference type="NCBI Taxonomy" id="98403"/>
    <lineage>
        <taxon>Eukaryota</taxon>
        <taxon>Fungi</taxon>
        <taxon>Dikarya</taxon>
        <taxon>Ascomycota</taxon>
        <taxon>Pezizomycotina</taxon>
        <taxon>Sordariomycetes</taxon>
        <taxon>Hypocreomycetidae</taxon>
        <taxon>Hypocreales</taxon>
        <taxon>Ophiocordycipitaceae</taxon>
        <taxon>Drechmeria</taxon>
    </lineage>
</organism>
<keyword evidence="5" id="KW-0418">Kinase</keyword>
<dbReference type="Proteomes" id="UP000076580">
    <property type="component" value="Chromosome 02"/>
</dbReference>
<dbReference type="FunFam" id="1.10.510.10:FF:000640">
    <property type="entry name" value="Serine/threonine-protein kinase PRR1"/>
    <property type="match status" value="1"/>
</dbReference>
<evidence type="ECO:0000256" key="2">
    <source>
        <dbReference type="ARBA" id="ARBA00022840"/>
    </source>
</evidence>